<dbReference type="SUPFAM" id="SSF51182">
    <property type="entry name" value="RmlC-like cupins"/>
    <property type="match status" value="1"/>
</dbReference>
<proteinExistence type="predicted"/>
<organism evidence="2 3">
    <name type="scientific">Heliobacterium mobile</name>
    <name type="common">Heliobacillus mobilis</name>
    <dbReference type="NCBI Taxonomy" id="28064"/>
    <lineage>
        <taxon>Bacteria</taxon>
        <taxon>Bacillati</taxon>
        <taxon>Bacillota</taxon>
        <taxon>Clostridia</taxon>
        <taxon>Eubacteriales</taxon>
        <taxon>Heliobacteriaceae</taxon>
        <taxon>Heliobacterium</taxon>
    </lineage>
</organism>
<keyword evidence="3" id="KW-1185">Reference proteome</keyword>
<evidence type="ECO:0000313" key="2">
    <source>
        <dbReference type="EMBL" id="MTV50211.1"/>
    </source>
</evidence>
<protein>
    <submittedName>
        <fullName evidence="2">Cupin domain-containing protein</fullName>
    </submittedName>
</protein>
<dbReference type="Proteomes" id="UP000430670">
    <property type="component" value="Unassembled WGS sequence"/>
</dbReference>
<dbReference type="InterPro" id="IPR011051">
    <property type="entry name" value="RmlC_Cupin_sf"/>
</dbReference>
<dbReference type="EMBL" id="WNKU01000020">
    <property type="protein sequence ID" value="MTV50211.1"/>
    <property type="molecule type" value="Genomic_DNA"/>
</dbReference>
<accession>A0A6I3SMJ3</accession>
<dbReference type="InterPro" id="IPR014710">
    <property type="entry name" value="RmlC-like_jellyroll"/>
</dbReference>
<comment type="caution">
    <text evidence="2">The sequence shown here is derived from an EMBL/GenBank/DDBJ whole genome shotgun (WGS) entry which is preliminary data.</text>
</comment>
<feature type="domain" description="Cupin type-2" evidence="1">
    <location>
        <begin position="57"/>
        <end position="118"/>
    </location>
</feature>
<gene>
    <name evidence="2" type="ORF">GJ688_14635</name>
</gene>
<dbReference type="Pfam" id="PF07883">
    <property type="entry name" value="Cupin_2"/>
    <property type="match status" value="1"/>
</dbReference>
<sequence>MYLDDFSGKILEGKLFCNEKIALNEEIPWNRHPSFSGVYLKDLVKAKDTNNKFSVHMVRVEAGAEIGNHIHVGKFEMHQVISGDGICSINDSEINYTAGVMSVIPENQPHRVLTDKQELLMIATFVPALT</sequence>
<name>A0A6I3SMJ3_HELMO</name>
<dbReference type="RefSeq" id="WP_155477298.1">
    <property type="nucleotide sequence ID" value="NZ_WNKU01000020.1"/>
</dbReference>
<dbReference type="AlphaFoldDB" id="A0A6I3SMJ3"/>
<dbReference type="InterPro" id="IPR013096">
    <property type="entry name" value="Cupin_2"/>
</dbReference>
<evidence type="ECO:0000259" key="1">
    <source>
        <dbReference type="Pfam" id="PF07883"/>
    </source>
</evidence>
<dbReference type="OrthoDB" id="1682325at2"/>
<dbReference type="Gene3D" id="2.60.120.10">
    <property type="entry name" value="Jelly Rolls"/>
    <property type="match status" value="1"/>
</dbReference>
<reference evidence="2 3" key="1">
    <citation type="submission" date="2019-11" db="EMBL/GenBank/DDBJ databases">
        <title>Whole-genome sequence of a the green, strictly anaerobic photosynthetic bacterium Heliobacillus mobilis DSM 6151.</title>
        <authorList>
            <person name="Kyndt J.A."/>
            <person name="Meyer T.E."/>
        </authorList>
    </citation>
    <scope>NUCLEOTIDE SEQUENCE [LARGE SCALE GENOMIC DNA]</scope>
    <source>
        <strain evidence="2 3">DSM 6151</strain>
    </source>
</reference>
<evidence type="ECO:0000313" key="3">
    <source>
        <dbReference type="Proteomes" id="UP000430670"/>
    </source>
</evidence>